<proteinExistence type="inferred from homology"/>
<dbReference type="PANTHER" id="PTHR32125:SF4">
    <property type="entry name" value="2-C-METHYL-D-ERYTHRITOL 4-PHOSPHATE CYTIDYLYLTRANSFERASE, CHLOROPLASTIC"/>
    <property type="match status" value="1"/>
</dbReference>
<dbReference type="EMBL" id="FUXK01000007">
    <property type="protein sequence ID" value="SJZ68919.1"/>
    <property type="molecule type" value="Genomic_DNA"/>
</dbReference>
<keyword evidence="3" id="KW-0414">Isoprene biosynthesis</keyword>
<dbReference type="InterPro" id="IPR001228">
    <property type="entry name" value="IspD"/>
</dbReference>
<dbReference type="FunFam" id="3.90.550.10:FF:000003">
    <property type="entry name" value="2-C-methyl-D-erythritol 4-phosphate cytidylyltransferase"/>
    <property type="match status" value="1"/>
</dbReference>
<dbReference type="NCBIfam" id="NF001186">
    <property type="entry name" value="PRK00155.2-3"/>
    <property type="match status" value="1"/>
</dbReference>
<dbReference type="AlphaFoldDB" id="A0A1T4MPF5"/>
<dbReference type="EC" id="2.7.7.60" evidence="3"/>
<gene>
    <name evidence="3" type="primary">ispD</name>
    <name evidence="4" type="ORF">SAMN02745202_00809</name>
</gene>
<dbReference type="UniPathway" id="UPA00056">
    <property type="reaction ID" value="UER00093"/>
</dbReference>
<protein>
    <recommendedName>
        <fullName evidence="3">2-C-methyl-D-erythritol 4-phosphate cytidylyltransferase</fullName>
        <ecNumber evidence="3">2.7.7.60</ecNumber>
    </recommendedName>
    <alternativeName>
        <fullName evidence="3">4-diphosphocytidyl-2C-methyl-D-erythritol synthase</fullName>
    </alternativeName>
    <alternativeName>
        <fullName evidence="3">MEP cytidylyltransferase</fullName>
        <shortName evidence="3">MCT</shortName>
    </alternativeName>
</protein>
<dbReference type="Pfam" id="PF01128">
    <property type="entry name" value="IspD"/>
    <property type="match status" value="1"/>
</dbReference>
<dbReference type="InterPro" id="IPR029044">
    <property type="entry name" value="Nucleotide-diphossugar_trans"/>
</dbReference>
<dbReference type="NCBIfam" id="TIGR00453">
    <property type="entry name" value="ispD"/>
    <property type="match status" value="1"/>
</dbReference>
<evidence type="ECO:0000256" key="2">
    <source>
        <dbReference type="ARBA" id="ARBA00022695"/>
    </source>
</evidence>
<evidence type="ECO:0000313" key="4">
    <source>
        <dbReference type="EMBL" id="SJZ68919.1"/>
    </source>
</evidence>
<keyword evidence="2 3" id="KW-0548">Nucleotidyltransferase</keyword>
<keyword evidence="1 3" id="KW-0808">Transferase</keyword>
<dbReference type="RefSeq" id="WP_025070853.1">
    <property type="nucleotide sequence ID" value="NZ_FUXK01000007.1"/>
</dbReference>
<dbReference type="GO" id="GO:0019288">
    <property type="term" value="P:isopentenyl diphosphate biosynthetic process, methylerythritol 4-phosphate pathway"/>
    <property type="evidence" value="ECO:0007669"/>
    <property type="project" value="UniProtKB-UniRule"/>
</dbReference>
<dbReference type="Proteomes" id="UP000190065">
    <property type="component" value="Unassembled WGS sequence"/>
</dbReference>
<evidence type="ECO:0000256" key="1">
    <source>
        <dbReference type="ARBA" id="ARBA00022679"/>
    </source>
</evidence>
<sequence length="221" mass="24610">MDYIIIVAGGKGMRMGADIPKQFLLLGGRPILMRTMEQFYNYSADLQLIVVLPKAQQHHWKQLCNDYNFTIPHCIVDGGQTRFDSCKHGLAAIPAGESGVVGIHDGVRPFVTPNLIDRCFTAAREHAAALPALLPHDSLCHVGQNGETRHVPREQYRLAQTPQVFDIALLRRAYQQPFQDHFTDDASVVEALGEPITLVEGTRENIKITTPFDLKVAETLL</sequence>
<name>A0A1T4MPF5_9BACT</name>
<comment type="pathway">
    <text evidence="3">Isoprenoid biosynthesis; isopentenyl diphosphate biosynthesis via DXP pathway; isopentenyl diphosphate from 1-deoxy-D-xylulose 5-phosphate: step 2/6.</text>
</comment>
<evidence type="ECO:0000256" key="3">
    <source>
        <dbReference type="HAMAP-Rule" id="MF_00108"/>
    </source>
</evidence>
<feature type="site" description="Transition state stabilizer" evidence="3">
    <location>
        <position position="21"/>
    </location>
</feature>
<dbReference type="GO" id="GO:0050518">
    <property type="term" value="F:2-C-methyl-D-erythritol 4-phosphate cytidylyltransferase activity"/>
    <property type="evidence" value="ECO:0007669"/>
    <property type="project" value="UniProtKB-UniRule"/>
</dbReference>
<comment type="function">
    <text evidence="3">Catalyzes the formation of 4-diphosphocytidyl-2-C-methyl-D-erythritol from CTP and 2-C-methyl-D-erythritol 4-phosphate (MEP).</text>
</comment>
<comment type="similarity">
    <text evidence="3">Belongs to the IspD/TarI cytidylyltransferase family. IspD subfamily.</text>
</comment>
<dbReference type="PANTHER" id="PTHR32125">
    <property type="entry name" value="2-C-METHYL-D-ERYTHRITOL 4-PHOSPHATE CYTIDYLYLTRANSFERASE, CHLOROPLASTIC"/>
    <property type="match status" value="1"/>
</dbReference>
<dbReference type="SUPFAM" id="SSF53448">
    <property type="entry name" value="Nucleotide-diphospho-sugar transferases"/>
    <property type="match status" value="1"/>
</dbReference>
<dbReference type="STRING" id="28136.SAMN02745202_00809"/>
<feature type="site" description="Transition state stabilizer" evidence="3">
    <location>
        <position position="14"/>
    </location>
</feature>
<reference evidence="4 5" key="1">
    <citation type="submission" date="2017-02" db="EMBL/GenBank/DDBJ databases">
        <authorList>
            <person name="Peterson S.W."/>
        </authorList>
    </citation>
    <scope>NUCLEOTIDE SEQUENCE [LARGE SCALE GENOMIC DNA]</scope>
    <source>
        <strain evidence="4 5">ATCC 43324</strain>
    </source>
</reference>
<dbReference type="Gene3D" id="3.90.550.10">
    <property type="entry name" value="Spore Coat Polysaccharide Biosynthesis Protein SpsA, Chain A"/>
    <property type="match status" value="1"/>
</dbReference>
<organism evidence="4 5">
    <name type="scientific">Segatella oulorum</name>
    <dbReference type="NCBI Taxonomy" id="28136"/>
    <lineage>
        <taxon>Bacteria</taxon>
        <taxon>Pseudomonadati</taxon>
        <taxon>Bacteroidota</taxon>
        <taxon>Bacteroidia</taxon>
        <taxon>Bacteroidales</taxon>
        <taxon>Prevotellaceae</taxon>
        <taxon>Segatella</taxon>
    </lineage>
</organism>
<comment type="catalytic activity">
    <reaction evidence="3">
        <text>2-C-methyl-D-erythritol 4-phosphate + CTP + H(+) = 4-CDP-2-C-methyl-D-erythritol + diphosphate</text>
        <dbReference type="Rhea" id="RHEA:13429"/>
        <dbReference type="ChEBI" id="CHEBI:15378"/>
        <dbReference type="ChEBI" id="CHEBI:33019"/>
        <dbReference type="ChEBI" id="CHEBI:37563"/>
        <dbReference type="ChEBI" id="CHEBI:57823"/>
        <dbReference type="ChEBI" id="CHEBI:58262"/>
        <dbReference type="EC" id="2.7.7.60"/>
    </reaction>
</comment>
<dbReference type="eggNOG" id="COG1211">
    <property type="taxonomic scope" value="Bacteria"/>
</dbReference>
<feature type="site" description="Positions MEP for the nucleophilic attack" evidence="3">
    <location>
        <position position="153"/>
    </location>
</feature>
<accession>A0A1T4MPF5</accession>
<dbReference type="InterPro" id="IPR050088">
    <property type="entry name" value="IspD/TarI_cytidylyltransf_bact"/>
</dbReference>
<evidence type="ECO:0000313" key="5">
    <source>
        <dbReference type="Proteomes" id="UP000190065"/>
    </source>
</evidence>
<dbReference type="HAMAP" id="MF_00108">
    <property type="entry name" value="IspD"/>
    <property type="match status" value="1"/>
</dbReference>
<dbReference type="CDD" id="cd02516">
    <property type="entry name" value="CDP-ME_synthetase"/>
    <property type="match status" value="1"/>
</dbReference>
<feature type="site" description="Positions MEP for the nucleophilic attack" evidence="3">
    <location>
        <position position="207"/>
    </location>
</feature>
<dbReference type="InterPro" id="IPR034683">
    <property type="entry name" value="IspD/TarI"/>
</dbReference>